<dbReference type="Gene3D" id="3.40.720.10">
    <property type="entry name" value="Alkaline Phosphatase, subunit A"/>
    <property type="match status" value="2"/>
</dbReference>
<dbReference type="RefSeq" id="WP_107297243.1">
    <property type="nucleotide sequence ID" value="NZ_PYMB01000001.1"/>
</dbReference>
<dbReference type="InterPro" id="IPR024607">
    <property type="entry name" value="Sulfatase_CS"/>
</dbReference>
<comment type="caution">
    <text evidence="5">The sequence shown here is derived from an EMBL/GenBank/DDBJ whole genome shotgun (WGS) entry which is preliminary data.</text>
</comment>
<organism evidence="5 6">
    <name type="scientific">Photobacterium rosenbergii</name>
    <dbReference type="NCBI Taxonomy" id="294936"/>
    <lineage>
        <taxon>Bacteria</taxon>
        <taxon>Pseudomonadati</taxon>
        <taxon>Pseudomonadota</taxon>
        <taxon>Gammaproteobacteria</taxon>
        <taxon>Vibrionales</taxon>
        <taxon>Vibrionaceae</taxon>
        <taxon>Photobacterium</taxon>
    </lineage>
</organism>
<evidence type="ECO:0000313" key="5">
    <source>
        <dbReference type="EMBL" id="PSW16622.1"/>
    </source>
</evidence>
<dbReference type="InterPro" id="IPR032506">
    <property type="entry name" value="SGSH_C"/>
</dbReference>
<evidence type="ECO:0000256" key="1">
    <source>
        <dbReference type="ARBA" id="ARBA00008779"/>
    </source>
</evidence>
<protein>
    <submittedName>
        <fullName evidence="5">Mucin-desulfating sulfatase (N-acetylglucosamine-6-sulfatase)</fullName>
    </submittedName>
</protein>
<evidence type="ECO:0000256" key="3">
    <source>
        <dbReference type="SAM" id="SignalP"/>
    </source>
</evidence>
<evidence type="ECO:0000259" key="4">
    <source>
        <dbReference type="Pfam" id="PF16347"/>
    </source>
</evidence>
<dbReference type="GO" id="GO:0016787">
    <property type="term" value="F:hydrolase activity"/>
    <property type="evidence" value="ECO:0007669"/>
    <property type="project" value="UniProtKB-KW"/>
</dbReference>
<dbReference type="PROSITE" id="PS00149">
    <property type="entry name" value="SULFATASE_2"/>
    <property type="match status" value="1"/>
</dbReference>
<feature type="signal peptide" evidence="3">
    <location>
        <begin position="1"/>
        <end position="28"/>
    </location>
</feature>
<keyword evidence="2" id="KW-0378">Hydrolase</keyword>
<feature type="chain" id="PRO_5015706364" evidence="3">
    <location>
        <begin position="29"/>
        <end position="579"/>
    </location>
</feature>
<dbReference type="SUPFAM" id="SSF53649">
    <property type="entry name" value="Alkaline phosphatase-like"/>
    <property type="match status" value="1"/>
</dbReference>
<reference evidence="5 6" key="1">
    <citation type="submission" date="2018-03" db="EMBL/GenBank/DDBJ databases">
        <title>Whole genome sequencing of Histamine producing bacteria.</title>
        <authorList>
            <person name="Butler K."/>
        </authorList>
    </citation>
    <scope>NUCLEOTIDE SEQUENCE [LARGE SCALE GENOMIC DNA]</scope>
    <source>
        <strain evidence="5 6">DSM 19138</strain>
    </source>
</reference>
<feature type="domain" description="N-sulphoglucosamine sulphohydrolase C-terminal" evidence="4">
    <location>
        <begin position="392"/>
        <end position="550"/>
    </location>
</feature>
<evidence type="ECO:0000256" key="2">
    <source>
        <dbReference type="ARBA" id="ARBA00022801"/>
    </source>
</evidence>
<dbReference type="OrthoDB" id="9803751at2"/>
<dbReference type="CDD" id="cd16031">
    <property type="entry name" value="G6S_like"/>
    <property type="match status" value="1"/>
</dbReference>
<dbReference type="Proteomes" id="UP000241346">
    <property type="component" value="Unassembled WGS sequence"/>
</dbReference>
<dbReference type="InterPro" id="IPR017850">
    <property type="entry name" value="Alkaline_phosphatase_core_sf"/>
</dbReference>
<keyword evidence="3" id="KW-0732">Signal</keyword>
<dbReference type="EMBL" id="PYMB01000001">
    <property type="protein sequence ID" value="PSW16622.1"/>
    <property type="molecule type" value="Genomic_DNA"/>
</dbReference>
<evidence type="ECO:0000313" key="6">
    <source>
        <dbReference type="Proteomes" id="UP000241346"/>
    </source>
</evidence>
<name>A0A2T3NMC4_9GAMM</name>
<proteinExistence type="inferred from homology"/>
<dbReference type="PANTHER" id="PTHR43108">
    <property type="entry name" value="N-ACETYLGLUCOSAMINE-6-SULFATASE FAMILY MEMBER"/>
    <property type="match status" value="1"/>
</dbReference>
<gene>
    <name evidence="5" type="ORF">C9J01_06405</name>
</gene>
<dbReference type="AlphaFoldDB" id="A0A2T3NMC4"/>
<dbReference type="Pfam" id="PF16347">
    <property type="entry name" value="SGSH_C"/>
    <property type="match status" value="1"/>
</dbReference>
<dbReference type="PANTHER" id="PTHR43108:SF6">
    <property type="entry name" value="N-SULPHOGLUCOSAMINE SULPHOHYDROLASE"/>
    <property type="match status" value="1"/>
</dbReference>
<accession>A0A2T3NMC4</accession>
<comment type="similarity">
    <text evidence="1">Belongs to the sulfatase family.</text>
</comment>
<sequence length="579" mass="66777">MDFKYSKLVKGMAVLMAANVAMPETVEAAPVSTEQPNIVFIFSDDHANRAISAYGSDLVKTPNIDRIANEGAIFDNTFVGNSICQPSRASVMTGKHSHKNGVTDNTARWNPNQVAFPKLLEQAGYETALIGKWHMRPTPVNEFGYSIVLSGSGRQGTYYQPEFVDQKGKKTVVEGYSADVITDMSLDWMKQQADSDKPFLVKIQYKAPHTPRRPALRHLTTFKDHVFPEPATLHDDYSTRGDHAQRAWMQLYGMGPVGINAFPPAATTPERKQVREEWLASMNQRERQKHEEWMNRMNQEQRDAWHAAYDDINVQYWEMQKDPKYARQRGNLTTEQKAHRLSYMYQRFMRDYAATVLGIDENVGRVLDYIDEAGIADNTIVVYSSDQSFFIGEHGWAEKRYMYEEGMKMPFLIRWPGHIEAGLRPDAMIQNIDFAPTFLDSAGVAIPEEMQGKSFKDLLEGKVSDEQWHKERPAVYYHYYMHGAHNVPRHDGVRTERYKLIDFYSQNGGKGEFELYDLEKDPFEVNNVYADPNYADVREMMHGQLKEARNKYEVSDDVFEVPYVYMNRKERRELGLIKN</sequence>